<feature type="transmembrane region" description="Helical" evidence="6">
    <location>
        <begin position="590"/>
        <end position="607"/>
    </location>
</feature>
<keyword evidence="3 6" id="KW-1133">Transmembrane helix</keyword>
<dbReference type="GO" id="GO:0004930">
    <property type="term" value="F:G protein-coupled receptor activity"/>
    <property type="evidence" value="ECO:0007669"/>
    <property type="project" value="InterPro"/>
</dbReference>
<evidence type="ECO:0000256" key="7">
    <source>
        <dbReference type="SAM" id="SignalP"/>
    </source>
</evidence>
<evidence type="ECO:0000259" key="8">
    <source>
        <dbReference type="PROSITE" id="PS50261"/>
    </source>
</evidence>
<comment type="subcellular location">
    <subcellularLocation>
        <location evidence="1">Membrane</location>
        <topology evidence="1">Multi-pass membrane protein</topology>
    </subcellularLocation>
</comment>
<dbReference type="PROSITE" id="PS50261">
    <property type="entry name" value="G_PROTEIN_RECEP_F2_4"/>
    <property type="match status" value="1"/>
</dbReference>
<keyword evidence="10" id="KW-1185">Reference proteome</keyword>
<feature type="transmembrane region" description="Helical" evidence="6">
    <location>
        <begin position="783"/>
        <end position="806"/>
    </location>
</feature>
<feature type="compositionally biased region" description="Basic and acidic residues" evidence="5">
    <location>
        <begin position="50"/>
        <end position="61"/>
    </location>
</feature>
<feature type="signal peptide" evidence="7">
    <location>
        <begin position="1"/>
        <end position="20"/>
    </location>
</feature>
<feature type="chain" id="PRO_5042174837" description="G-protein coupled receptors family 2 profile 2 domain-containing protein" evidence="7">
    <location>
        <begin position="21"/>
        <end position="863"/>
    </location>
</feature>
<name>A0AAD9NHK9_RIDPI</name>
<dbReference type="Gene3D" id="1.20.1070.10">
    <property type="entry name" value="Rhodopsin 7-helix transmembrane proteins"/>
    <property type="match status" value="1"/>
</dbReference>
<keyword evidence="7" id="KW-0732">Signal</keyword>
<dbReference type="PRINTS" id="PR00249">
    <property type="entry name" value="GPCRSECRETIN"/>
</dbReference>
<evidence type="ECO:0000313" key="10">
    <source>
        <dbReference type="Proteomes" id="UP001209878"/>
    </source>
</evidence>
<evidence type="ECO:0000313" key="9">
    <source>
        <dbReference type="EMBL" id="KAK2168863.1"/>
    </source>
</evidence>
<dbReference type="GO" id="GO:0007166">
    <property type="term" value="P:cell surface receptor signaling pathway"/>
    <property type="evidence" value="ECO:0007669"/>
    <property type="project" value="InterPro"/>
</dbReference>
<gene>
    <name evidence="9" type="ORF">NP493_1211g00031</name>
</gene>
<dbReference type="PANTHER" id="PTHR45902:SF4">
    <property type="entry name" value="G-PROTEIN COUPLED RECEPTORS FAMILY 2 PROFILE 2 DOMAIN-CONTAINING PROTEIN"/>
    <property type="match status" value="1"/>
</dbReference>
<comment type="caution">
    <text evidence="9">The sequence shown here is derived from an EMBL/GenBank/DDBJ whole genome shotgun (WGS) entry which is preliminary data.</text>
</comment>
<dbReference type="CDD" id="cd15039">
    <property type="entry name" value="7tmB3_Methuselah-like"/>
    <property type="match status" value="1"/>
</dbReference>
<evidence type="ECO:0000256" key="4">
    <source>
        <dbReference type="ARBA" id="ARBA00023136"/>
    </source>
</evidence>
<dbReference type="InterPro" id="IPR053231">
    <property type="entry name" value="GPCR_LN-TM7"/>
</dbReference>
<proteinExistence type="predicted"/>
<dbReference type="PANTHER" id="PTHR45902">
    <property type="entry name" value="LATROPHILIN RECEPTOR-LIKE PROTEIN A"/>
    <property type="match status" value="1"/>
</dbReference>
<evidence type="ECO:0000256" key="5">
    <source>
        <dbReference type="SAM" id="MobiDB-lite"/>
    </source>
</evidence>
<dbReference type="Pfam" id="PF00002">
    <property type="entry name" value="7tm_2"/>
    <property type="match status" value="1"/>
</dbReference>
<reference evidence="9" key="1">
    <citation type="journal article" date="2023" name="Mol. Biol. Evol.">
        <title>Third-Generation Sequencing Reveals the Adaptive Role of the Epigenome in Three Deep-Sea Polychaetes.</title>
        <authorList>
            <person name="Perez M."/>
            <person name="Aroh O."/>
            <person name="Sun Y."/>
            <person name="Lan Y."/>
            <person name="Juniper S.K."/>
            <person name="Young C.R."/>
            <person name="Angers B."/>
            <person name="Qian P.Y."/>
        </authorList>
    </citation>
    <scope>NUCLEOTIDE SEQUENCE</scope>
    <source>
        <strain evidence="9">R07B-5</strain>
    </source>
</reference>
<dbReference type="EMBL" id="JAODUO010001211">
    <property type="protein sequence ID" value="KAK2168863.1"/>
    <property type="molecule type" value="Genomic_DNA"/>
</dbReference>
<dbReference type="InterPro" id="IPR017981">
    <property type="entry name" value="GPCR_2-like_7TM"/>
</dbReference>
<dbReference type="AlphaFoldDB" id="A0AAD9NHK9"/>
<organism evidence="9 10">
    <name type="scientific">Ridgeia piscesae</name>
    <name type="common">Tubeworm</name>
    <dbReference type="NCBI Taxonomy" id="27915"/>
    <lineage>
        <taxon>Eukaryota</taxon>
        <taxon>Metazoa</taxon>
        <taxon>Spiralia</taxon>
        <taxon>Lophotrochozoa</taxon>
        <taxon>Annelida</taxon>
        <taxon>Polychaeta</taxon>
        <taxon>Sedentaria</taxon>
        <taxon>Canalipalpata</taxon>
        <taxon>Sabellida</taxon>
        <taxon>Siboglinidae</taxon>
        <taxon>Ridgeia</taxon>
    </lineage>
</organism>
<evidence type="ECO:0000256" key="2">
    <source>
        <dbReference type="ARBA" id="ARBA00022692"/>
    </source>
</evidence>
<protein>
    <recommendedName>
        <fullName evidence="8">G-protein coupled receptors family 2 profile 2 domain-containing protein</fullName>
    </recommendedName>
</protein>
<dbReference type="GO" id="GO:0016020">
    <property type="term" value="C:membrane"/>
    <property type="evidence" value="ECO:0007669"/>
    <property type="project" value="UniProtKB-SubCell"/>
</dbReference>
<dbReference type="Proteomes" id="UP001209878">
    <property type="component" value="Unassembled WGS sequence"/>
</dbReference>
<sequence length="863" mass="95299">MERHIFVLLVAVCVGPLAVASTTTRHSRDTDDDLQTDASRPASGAPTLPRVHDGNRRRPVPDTEGAPSLGRVSIRGRQPKHEEKAAGVTCSQRKKCSVGNNTDALNFYARNCFCDDLCHTYGDCCKDAMRPARRPHKLARKTFACQRVREVDPEVEMYVVTSCPRQFKDVWVREQCGRETTSNDLFYRVPVSGVQSTLVYRNYYCALCNGDTNVTFWQVTLSCGDGPDPASNKGDAAMDPSAVLRQLLETRAAECGVEFAHPTMRARKCKSHVSRCDRKWTGKKVMQKCKTGHTAYVYLGLTVYRNKHCATCNFVNASQLTCVDPRTPQCEFDCSVALAAAPPAFSVLLDINGGTGRVADNRVGVAGHETYTKTVIDVRRCPDNNVYDPFSAVCRQIYCGPGRVFVDGDCQPDDTIVSPTSPSSSTTITTATKRPTNVTITTKSAAVVEQGSDDVNSNEMNAVNAVTSIGNLVTHLPPNVAPRLMCPLLRLNASEYVMLDNSSVLLTAAGLVYTPRQYRVDDGVLFVCSPYLNQTYEEPRNVTHTVAMFKFGRLQRLVSIIGLLISITALAIHFIVYMMLPPLRNIPGKCLLCLVASLFIAQLLFLAGSARTEIPELCLSIGVVMHYAFLAAFFWMNVMAVDICRTFSSSRVVLPADDRSSRFIFYSLYAWLTPAVIVGGSLALDLVDVPLAADYRPHYGDGLCWITRRWPLLVLFALPLALLLVVNTILFVVTVKNLCIISKDAKRARGTERSQFLLYVKLSTIMGLTWLFGFVASLADFPVLWYVFVVFNTLQGAFICFAFICTKKVFRLLHERGRTHRATIGSGHNGRYYSSSSSGKSGLTRPTYLSEGEALVISQETSI</sequence>
<feature type="transmembrane region" description="Helical" evidence="6">
    <location>
        <begin position="756"/>
        <end position="777"/>
    </location>
</feature>
<feature type="region of interest" description="Disordered" evidence="5">
    <location>
        <begin position="21"/>
        <end position="86"/>
    </location>
</feature>
<keyword evidence="2 6" id="KW-0812">Transmembrane</keyword>
<evidence type="ECO:0000256" key="6">
    <source>
        <dbReference type="SAM" id="Phobius"/>
    </source>
</evidence>
<feature type="transmembrane region" description="Helical" evidence="6">
    <location>
        <begin position="712"/>
        <end position="735"/>
    </location>
</feature>
<accession>A0AAD9NHK9</accession>
<evidence type="ECO:0000256" key="3">
    <source>
        <dbReference type="ARBA" id="ARBA00022989"/>
    </source>
</evidence>
<dbReference type="InterPro" id="IPR000832">
    <property type="entry name" value="GPCR_2_secretin-like"/>
</dbReference>
<feature type="transmembrane region" description="Helical" evidence="6">
    <location>
        <begin position="619"/>
        <end position="643"/>
    </location>
</feature>
<keyword evidence="4 6" id="KW-0472">Membrane</keyword>
<feature type="transmembrane region" description="Helical" evidence="6">
    <location>
        <begin position="663"/>
        <end position="684"/>
    </location>
</feature>
<evidence type="ECO:0000256" key="1">
    <source>
        <dbReference type="ARBA" id="ARBA00004141"/>
    </source>
</evidence>
<feature type="domain" description="G-protein coupled receptors family 2 profile 2" evidence="8">
    <location>
        <begin position="555"/>
        <end position="807"/>
    </location>
</feature>
<feature type="transmembrane region" description="Helical" evidence="6">
    <location>
        <begin position="557"/>
        <end position="578"/>
    </location>
</feature>